<protein>
    <submittedName>
        <fullName evidence="1">Uncharacterized protein</fullName>
    </submittedName>
</protein>
<organism evidence="1 2">
    <name type="scientific">Chryseobacterium soli</name>
    <dbReference type="NCBI Taxonomy" id="445961"/>
    <lineage>
        <taxon>Bacteria</taxon>
        <taxon>Pseudomonadati</taxon>
        <taxon>Bacteroidota</taxon>
        <taxon>Flavobacteriia</taxon>
        <taxon>Flavobacteriales</taxon>
        <taxon>Weeksellaceae</taxon>
        <taxon>Chryseobacterium group</taxon>
        <taxon>Chryseobacterium</taxon>
    </lineage>
</organism>
<evidence type="ECO:0000313" key="1">
    <source>
        <dbReference type="EMBL" id="KFF12692.1"/>
    </source>
</evidence>
<dbReference type="RefSeq" id="WP_034710375.1">
    <property type="nucleotide sequence ID" value="NZ_JAODPJ010000012.1"/>
</dbReference>
<dbReference type="OrthoDB" id="1215330at2"/>
<dbReference type="STRING" id="445961.IW15_07785"/>
<reference evidence="1 2" key="1">
    <citation type="submission" date="2014-07" db="EMBL/GenBank/DDBJ databases">
        <title>Genome of Chryseobacterium soli DSM 19298.</title>
        <authorList>
            <person name="Stropko S.J."/>
            <person name="Pipes S.E."/>
            <person name="Newman J."/>
        </authorList>
    </citation>
    <scope>NUCLEOTIDE SEQUENCE [LARGE SCALE GENOMIC DNA]</scope>
    <source>
        <strain evidence="1 2">DSM 19298</strain>
    </source>
</reference>
<dbReference type="SUPFAM" id="SSF56496">
    <property type="entry name" value="Fibrinogen C-terminal domain-like"/>
    <property type="match status" value="1"/>
</dbReference>
<keyword evidence="2" id="KW-1185">Reference proteome</keyword>
<dbReference type="AlphaFoldDB" id="A0A086A7M8"/>
<accession>A0A086A7M8</accession>
<dbReference type="EMBL" id="JPRH01000003">
    <property type="protein sequence ID" value="KFF12692.1"/>
    <property type="molecule type" value="Genomic_DNA"/>
</dbReference>
<dbReference type="eggNOG" id="ENOG5030J56">
    <property type="taxonomic scope" value="Bacteria"/>
</dbReference>
<gene>
    <name evidence="1" type="ORF">IW15_07785</name>
</gene>
<comment type="caution">
    <text evidence="1">The sequence shown here is derived from an EMBL/GenBank/DDBJ whole genome shotgun (WGS) entry which is preliminary data.</text>
</comment>
<dbReference type="InterPro" id="IPR036056">
    <property type="entry name" value="Fibrinogen-like_C"/>
</dbReference>
<evidence type="ECO:0000313" key="2">
    <source>
        <dbReference type="Proteomes" id="UP000028705"/>
    </source>
</evidence>
<proteinExistence type="predicted"/>
<sequence length="605" mass="64860">MKNKIFYMFLLICFSVRIFGQVGINTSAPNTKSALDVVSKSNNTGILIPRLTTAQRDAIGVASTEDGLTIYNTDEKCYNYYQSTNAAWLSLCGTYQKAVYTVNCANIKVFGTYTQGTSLNTSNYITMPITVTKAGTYSIIAKTTNGYYFEKSGVFPNTGTFTITLDASGAPVAGPQTDTLSFIYDGVTDTTCTSKTISVLGSQVSYTINCGSAVVNGTYMQGESLDASNYVTIPLSGVTTGGTVTIATGTNNGVTFSTTETITTSSTSITLKGQGIPTSAGTYTFTFITNGATPVTCSFNVKFNTTVGTFANPADRCYQILQADASKTDGEYWIKTSSSDATPVKTLCDMTNGGYTLLWSYSEKTAYVSPADLYGNSANNMEISSGDASRFTQNRPRNVVTANGSNIAGTNIGLYNDYRLSLATMQNVRTANPGDYRVRITVSPTDMSDTWGVNNFFRIKPTSGYDYIATVSASTCAESIVPASGKLFGRSYDGTTNTATYNGVNTPGDICPYVGSGYGNHFDAGTRIANNPTNYTVIPGGQTFNAYYFNNLFGFFGETEINHHFGKCGAGSDDYLFTTNNCSNTQLVPHSFNSGEGRVLQWFVK</sequence>
<dbReference type="Gene3D" id="2.60.120.1000">
    <property type="match status" value="1"/>
</dbReference>
<dbReference type="Proteomes" id="UP000028705">
    <property type="component" value="Unassembled WGS sequence"/>
</dbReference>
<name>A0A086A7M8_9FLAO</name>
<dbReference type="NCBIfam" id="NF040941">
    <property type="entry name" value="GGGWT_bact"/>
    <property type="match status" value="1"/>
</dbReference>